<comment type="caution">
    <text evidence="3">The sequence shown here is derived from an EMBL/GenBank/DDBJ whole genome shotgun (WGS) entry which is preliminary data.</text>
</comment>
<dbReference type="EMBL" id="JAIRAU010000036">
    <property type="protein sequence ID" value="MBZ5712948.1"/>
    <property type="molecule type" value="Genomic_DNA"/>
</dbReference>
<feature type="signal peptide" evidence="2">
    <location>
        <begin position="1"/>
        <end position="22"/>
    </location>
</feature>
<evidence type="ECO:0000256" key="1">
    <source>
        <dbReference type="SAM" id="MobiDB-lite"/>
    </source>
</evidence>
<keyword evidence="4" id="KW-1185">Reference proteome</keyword>
<name>A0ABS7TXF7_9BACT</name>
<feature type="region of interest" description="Disordered" evidence="1">
    <location>
        <begin position="87"/>
        <end position="110"/>
    </location>
</feature>
<proteinExistence type="predicted"/>
<evidence type="ECO:0000313" key="4">
    <source>
        <dbReference type="Proteomes" id="UP001139031"/>
    </source>
</evidence>
<keyword evidence="2" id="KW-0732">Signal</keyword>
<reference evidence="3" key="1">
    <citation type="submission" date="2021-08" db="EMBL/GenBank/DDBJ databases">
        <authorList>
            <person name="Stevens D.C."/>
        </authorList>
    </citation>
    <scope>NUCLEOTIDE SEQUENCE</scope>
    <source>
        <strain evidence="3">DSM 53165</strain>
    </source>
</reference>
<organism evidence="3 4">
    <name type="scientific">Nannocystis pusilla</name>
    <dbReference type="NCBI Taxonomy" id="889268"/>
    <lineage>
        <taxon>Bacteria</taxon>
        <taxon>Pseudomonadati</taxon>
        <taxon>Myxococcota</taxon>
        <taxon>Polyangia</taxon>
        <taxon>Nannocystales</taxon>
        <taxon>Nannocystaceae</taxon>
        <taxon>Nannocystis</taxon>
    </lineage>
</organism>
<feature type="chain" id="PRO_5047331115" evidence="2">
    <location>
        <begin position="23"/>
        <end position="142"/>
    </location>
</feature>
<gene>
    <name evidence="3" type="ORF">K7C98_27225</name>
</gene>
<accession>A0ABS7TXF7</accession>
<feature type="compositionally biased region" description="Polar residues" evidence="1">
    <location>
        <begin position="99"/>
        <end position="109"/>
    </location>
</feature>
<sequence length="142" mass="15329">MRKLTAVCASVYVLLAAQVAHAANVYVTWVCATDDSDDSLDCTPRYEDAYQDATGAWVIPIAEGDTVYFRVSDLLRPVGGTVVVSGKTEYEDPSEANRTKSGSIATSPGETDELDLVLEIEGQTSAKVYKGRRNVKIDYQGG</sequence>
<evidence type="ECO:0000256" key="2">
    <source>
        <dbReference type="SAM" id="SignalP"/>
    </source>
</evidence>
<dbReference type="Proteomes" id="UP001139031">
    <property type="component" value="Unassembled WGS sequence"/>
</dbReference>
<protein>
    <submittedName>
        <fullName evidence="3">Uncharacterized protein</fullName>
    </submittedName>
</protein>
<evidence type="ECO:0000313" key="3">
    <source>
        <dbReference type="EMBL" id="MBZ5712948.1"/>
    </source>
</evidence>